<feature type="compositionally biased region" description="Polar residues" evidence="5">
    <location>
        <begin position="16"/>
        <end position="25"/>
    </location>
</feature>
<feature type="region of interest" description="Disordered" evidence="5">
    <location>
        <begin position="1"/>
        <end position="28"/>
    </location>
</feature>
<organism evidence="6 7">
    <name type="scientific">Gonapodya prolifera (strain JEL478)</name>
    <name type="common">Monoblepharis prolifera</name>
    <dbReference type="NCBI Taxonomy" id="1344416"/>
    <lineage>
        <taxon>Eukaryota</taxon>
        <taxon>Fungi</taxon>
        <taxon>Fungi incertae sedis</taxon>
        <taxon>Chytridiomycota</taxon>
        <taxon>Chytridiomycota incertae sedis</taxon>
        <taxon>Monoblepharidomycetes</taxon>
        <taxon>Monoblepharidales</taxon>
        <taxon>Gonapodyaceae</taxon>
        <taxon>Gonapodya</taxon>
    </lineage>
</organism>
<dbReference type="PROSITE" id="PS50294">
    <property type="entry name" value="WD_REPEATS_REGION"/>
    <property type="match status" value="4"/>
</dbReference>
<feature type="repeat" description="WD" evidence="4">
    <location>
        <begin position="527"/>
        <end position="558"/>
    </location>
</feature>
<dbReference type="EMBL" id="KQ965802">
    <property type="protein sequence ID" value="KXS11475.1"/>
    <property type="molecule type" value="Genomic_DNA"/>
</dbReference>
<proteinExistence type="inferred from homology"/>
<accession>A0A139A4Q6</accession>
<evidence type="ECO:0000256" key="3">
    <source>
        <dbReference type="ARBA" id="ARBA00038366"/>
    </source>
</evidence>
<protein>
    <submittedName>
        <fullName evidence="6">WD40 repeat-like protein</fullName>
    </submittedName>
</protein>
<evidence type="ECO:0000313" key="6">
    <source>
        <dbReference type="EMBL" id="KXS11475.1"/>
    </source>
</evidence>
<dbReference type="OrthoDB" id="2306at2759"/>
<keyword evidence="2" id="KW-0677">Repeat</keyword>
<dbReference type="CDD" id="cd00200">
    <property type="entry name" value="WD40"/>
    <property type="match status" value="1"/>
</dbReference>
<dbReference type="GO" id="GO:0005884">
    <property type="term" value="C:actin filament"/>
    <property type="evidence" value="ECO:0007669"/>
    <property type="project" value="EnsemblFungi"/>
</dbReference>
<feature type="repeat" description="WD" evidence="4">
    <location>
        <begin position="319"/>
        <end position="354"/>
    </location>
</feature>
<dbReference type="InterPro" id="IPR015943">
    <property type="entry name" value="WD40/YVTN_repeat-like_dom_sf"/>
</dbReference>
<dbReference type="FunFam" id="2.130.10.10:FF:000167">
    <property type="entry name" value="Actin-interacting protein 1"/>
    <property type="match status" value="1"/>
</dbReference>
<dbReference type="GO" id="GO:0032466">
    <property type="term" value="P:negative regulation of cytokinesis"/>
    <property type="evidence" value="ECO:0007669"/>
    <property type="project" value="EnsemblFungi"/>
</dbReference>
<feature type="repeat" description="WD" evidence="4">
    <location>
        <begin position="567"/>
        <end position="601"/>
    </location>
</feature>
<dbReference type="PROSITE" id="PS50082">
    <property type="entry name" value="WD_REPEATS_2"/>
    <property type="match status" value="6"/>
</dbReference>
<dbReference type="FunFam" id="2.130.10.10:FF:000102">
    <property type="entry name" value="Actin-interacting protein 1"/>
    <property type="match status" value="1"/>
</dbReference>
<dbReference type="SMART" id="SM00320">
    <property type="entry name" value="WD40"/>
    <property type="match status" value="11"/>
</dbReference>
<dbReference type="PRINTS" id="PR00320">
    <property type="entry name" value="GPROTEINBRPT"/>
</dbReference>
<dbReference type="OMA" id="FYQGPPF"/>
<evidence type="ECO:0000256" key="2">
    <source>
        <dbReference type="ARBA" id="ARBA00022737"/>
    </source>
</evidence>
<dbReference type="GO" id="GO:0051016">
    <property type="term" value="P:barbed-end actin filament capping"/>
    <property type="evidence" value="ECO:0007669"/>
    <property type="project" value="EnsemblFungi"/>
</dbReference>
<evidence type="ECO:0000256" key="4">
    <source>
        <dbReference type="PROSITE-ProRule" id="PRU00221"/>
    </source>
</evidence>
<dbReference type="Gene3D" id="2.130.10.10">
    <property type="entry name" value="YVTN repeat-like/Quinoprotein amine dehydrogenase"/>
    <property type="match status" value="2"/>
</dbReference>
<dbReference type="GO" id="GO:0030042">
    <property type="term" value="P:actin filament depolymerization"/>
    <property type="evidence" value="ECO:0007669"/>
    <property type="project" value="EnsemblFungi"/>
</dbReference>
<dbReference type="GO" id="GO:0030479">
    <property type="term" value="C:actin cortical patch"/>
    <property type="evidence" value="ECO:0007669"/>
    <property type="project" value="EnsemblFungi"/>
</dbReference>
<dbReference type="GO" id="GO:0051014">
    <property type="term" value="P:actin filament severing"/>
    <property type="evidence" value="ECO:0007669"/>
    <property type="project" value="EnsemblFungi"/>
</dbReference>
<sequence length="601" mass="63539">MSATRTHNFAPAPGTNRGQYTQLSSDPKGENIVYTNGRSVFVRNLKNPEQSWEYTGHSATATVARFSPSGFYVASADVNGNVRIWDTINDEHLSKLEVRPISGKINDLAWDSESKRIIAVGDGRDKFGHAFLYDSGSSVGEIGGHSKAINGVSIRPVRPFKAVTASEDGTVNFFNGVPFKLATTLKDHTRFVHAAKFSPDGSHFVTVGADGKIFLYKGDTAEKLGDLNVDPDTHKGSILAVSWSPDSKHVVTSSADCTAKIWDVAAGKVVQTVTFSDKSTFLDQQVGNVWTAAGYIVSLSLSGDLNYLEVGSAKPTRVIKGHQKGITALAKVSPTNLYTGSYDGLVLRWDLTSGVPQPVQGAGHSNQVNDMVSVGGKVVTAGMDDTLRVIGEGGFDSAVVSTKTVPKAISSAGTLAVVASVGEVTVLRDGRKVSSLDIPYSGSAVGVHPSGATVAVGGEDGKIHTYAVDASGSLKEQGQPMDANKAPLTALAYSPDGSLLAAADTQRKVLVFEAASGKLKLDEWVFHTARVNALSWSPSGKRCVSGSLDTNVHVWSVDEPMKFVAIKGAHLDAVNGVTFLDEETVASGGQDGALRIWKLKY</sequence>
<feature type="repeat" description="WD" evidence="4">
    <location>
        <begin position="54"/>
        <end position="95"/>
    </location>
</feature>
<dbReference type="PROSITE" id="PS00678">
    <property type="entry name" value="WD_REPEATS_1"/>
    <property type="match status" value="1"/>
</dbReference>
<comment type="similarity">
    <text evidence="3">Belongs to the WD repeat AIP1 family.</text>
</comment>
<dbReference type="GO" id="GO:0003786">
    <property type="term" value="F:actin lateral binding"/>
    <property type="evidence" value="ECO:0007669"/>
    <property type="project" value="EnsemblFungi"/>
</dbReference>
<keyword evidence="7" id="KW-1185">Reference proteome</keyword>
<dbReference type="PANTHER" id="PTHR19856">
    <property type="entry name" value="WD-REPEATCONTAINING PROTEIN WDR1"/>
    <property type="match status" value="1"/>
</dbReference>
<dbReference type="InterPro" id="IPR001680">
    <property type="entry name" value="WD40_rpt"/>
</dbReference>
<name>A0A139A4Q6_GONPJ</name>
<dbReference type="PANTHER" id="PTHR19856:SF0">
    <property type="entry name" value="WD REPEAT-CONTAINING PROTEIN 1"/>
    <property type="match status" value="1"/>
</dbReference>
<evidence type="ECO:0000256" key="1">
    <source>
        <dbReference type="ARBA" id="ARBA00022574"/>
    </source>
</evidence>
<dbReference type="Proteomes" id="UP000070544">
    <property type="component" value="Unassembled WGS sequence"/>
</dbReference>
<evidence type="ECO:0000256" key="5">
    <source>
        <dbReference type="SAM" id="MobiDB-lite"/>
    </source>
</evidence>
<feature type="repeat" description="WD" evidence="4">
    <location>
        <begin position="231"/>
        <end position="272"/>
    </location>
</feature>
<dbReference type="InterPro" id="IPR036322">
    <property type="entry name" value="WD40_repeat_dom_sf"/>
</dbReference>
<dbReference type="SUPFAM" id="SSF50978">
    <property type="entry name" value="WD40 repeat-like"/>
    <property type="match status" value="2"/>
</dbReference>
<gene>
    <name evidence="6" type="ORF">M427DRAFT_60703</name>
</gene>
<feature type="repeat" description="WD" evidence="4">
    <location>
        <begin position="185"/>
        <end position="226"/>
    </location>
</feature>
<evidence type="ECO:0000313" key="7">
    <source>
        <dbReference type="Proteomes" id="UP000070544"/>
    </source>
</evidence>
<dbReference type="STRING" id="1344416.A0A139A4Q6"/>
<dbReference type="InterPro" id="IPR019775">
    <property type="entry name" value="WD40_repeat_CS"/>
</dbReference>
<keyword evidence="1 4" id="KW-0853">WD repeat</keyword>
<dbReference type="Pfam" id="PF00400">
    <property type="entry name" value="WD40"/>
    <property type="match status" value="7"/>
</dbReference>
<dbReference type="InterPro" id="IPR020472">
    <property type="entry name" value="WD40_PAC1"/>
</dbReference>
<reference evidence="6 7" key="1">
    <citation type="journal article" date="2015" name="Genome Biol. Evol.">
        <title>Phylogenomic analyses indicate that early fungi evolved digesting cell walls of algal ancestors of land plants.</title>
        <authorList>
            <person name="Chang Y."/>
            <person name="Wang S."/>
            <person name="Sekimoto S."/>
            <person name="Aerts A.L."/>
            <person name="Choi C."/>
            <person name="Clum A."/>
            <person name="LaButti K.M."/>
            <person name="Lindquist E.A."/>
            <person name="Yee Ngan C."/>
            <person name="Ohm R.A."/>
            <person name="Salamov A.A."/>
            <person name="Grigoriev I.V."/>
            <person name="Spatafora J.W."/>
            <person name="Berbee M.L."/>
        </authorList>
    </citation>
    <scope>NUCLEOTIDE SEQUENCE [LARGE SCALE GENOMIC DNA]</scope>
    <source>
        <strain evidence="6 7">JEL478</strain>
    </source>
</reference>
<dbReference type="AlphaFoldDB" id="A0A139A4Q6"/>